<evidence type="ECO:0000313" key="1">
    <source>
        <dbReference type="EMBL" id="KAK0648231.1"/>
    </source>
</evidence>
<sequence length="349" mass="38564">MLGWSGMGDSGPNEDEESVDMFMRCIARIREAEELVETRCSETYFNGKSRWEAFWRTNLGNRSTEGYPADGSWGGKFKLYLENIEWMGKAYRTGNNGDLIAPKMREQIIAAADDSSEPRSAESTLRTLEQILNLPPELGSVQDFVSHDLLDAGPSRILEELVAITPLAPQDNDDVMKLISPSTSFAGIERSEMRKQIAPAMESLKHACFTTVDDNTVRWLFLLLAFDFSESELNLSARELLLFQNLMAERISLAKDQTLENVDSLLAHTATARDFAVTKRGYMALVPGDTVLGDVVAVVIGGKVPVVLRGDQGGAEEEGRYLLVGEGYLHGFMDGVGMEGGNARRIRIV</sequence>
<dbReference type="Proteomes" id="UP001174936">
    <property type="component" value="Unassembled WGS sequence"/>
</dbReference>
<comment type="caution">
    <text evidence="1">The sequence shown here is derived from an EMBL/GenBank/DDBJ whole genome shotgun (WGS) entry which is preliminary data.</text>
</comment>
<protein>
    <submittedName>
        <fullName evidence="1">Uncharacterized protein</fullName>
    </submittedName>
</protein>
<accession>A0AA40CR11</accession>
<dbReference type="Pfam" id="PF26639">
    <property type="entry name" value="Het-6_barrel"/>
    <property type="match status" value="1"/>
</dbReference>
<evidence type="ECO:0000313" key="2">
    <source>
        <dbReference type="Proteomes" id="UP001174936"/>
    </source>
</evidence>
<gene>
    <name evidence="1" type="ORF">B0T16DRAFT_113897</name>
</gene>
<reference evidence="1" key="1">
    <citation type="submission" date="2023-06" db="EMBL/GenBank/DDBJ databases">
        <title>Genome-scale phylogeny and comparative genomics of the fungal order Sordariales.</title>
        <authorList>
            <consortium name="Lawrence Berkeley National Laboratory"/>
            <person name="Hensen N."/>
            <person name="Bonometti L."/>
            <person name="Westerberg I."/>
            <person name="Brannstrom I.O."/>
            <person name="Guillou S."/>
            <person name="Cros-Aarteil S."/>
            <person name="Calhoun S."/>
            <person name="Haridas S."/>
            <person name="Kuo A."/>
            <person name="Mondo S."/>
            <person name="Pangilinan J."/>
            <person name="Riley R."/>
            <person name="Labutti K."/>
            <person name="Andreopoulos B."/>
            <person name="Lipzen A."/>
            <person name="Chen C."/>
            <person name="Yanf M."/>
            <person name="Daum C."/>
            <person name="Ng V."/>
            <person name="Clum A."/>
            <person name="Steindorff A."/>
            <person name="Ohm R."/>
            <person name="Martin F."/>
            <person name="Silar P."/>
            <person name="Natvig D."/>
            <person name="Lalanne C."/>
            <person name="Gautier V."/>
            <person name="Ament-Velasquez S.L."/>
            <person name="Kruys A."/>
            <person name="Hutchinson M.I."/>
            <person name="Powell A.J."/>
            <person name="Barry K."/>
            <person name="Miller A.N."/>
            <person name="Grigoriev I.V."/>
            <person name="Debuchy R."/>
            <person name="Gladieux P."/>
            <person name="Thoren M.H."/>
            <person name="Johannesson H."/>
        </authorList>
    </citation>
    <scope>NUCLEOTIDE SEQUENCE</scope>
    <source>
        <strain evidence="1">SMH2532-1</strain>
    </source>
</reference>
<dbReference type="EMBL" id="JAULSV010000003">
    <property type="protein sequence ID" value="KAK0648231.1"/>
    <property type="molecule type" value="Genomic_DNA"/>
</dbReference>
<proteinExistence type="predicted"/>
<dbReference type="AlphaFoldDB" id="A0AA40CR11"/>
<name>A0AA40CR11_9PEZI</name>
<organism evidence="1 2">
    <name type="scientific">Cercophora newfieldiana</name>
    <dbReference type="NCBI Taxonomy" id="92897"/>
    <lineage>
        <taxon>Eukaryota</taxon>
        <taxon>Fungi</taxon>
        <taxon>Dikarya</taxon>
        <taxon>Ascomycota</taxon>
        <taxon>Pezizomycotina</taxon>
        <taxon>Sordariomycetes</taxon>
        <taxon>Sordariomycetidae</taxon>
        <taxon>Sordariales</taxon>
        <taxon>Lasiosphaeriaceae</taxon>
        <taxon>Cercophora</taxon>
    </lineage>
</organism>
<keyword evidence="2" id="KW-1185">Reference proteome</keyword>